<evidence type="ECO:0000313" key="1">
    <source>
        <dbReference type="EMBL" id="ALS04050.1"/>
    </source>
</evidence>
<sequence length="47" mass="5624">MSTNLKFKIYEFNKNFAAWRIYLHPSNVKTNKTTSELPTIFYVSYCL</sequence>
<proteinExistence type="evidence at transcript level"/>
<feature type="non-terminal residue" evidence="1">
    <location>
        <position position="47"/>
    </location>
</feature>
<dbReference type="AlphaFoldDB" id="A0A0U2VAW3"/>
<protein>
    <submittedName>
        <fullName evidence="1">Uncharacterized protein</fullName>
    </submittedName>
</protein>
<dbReference type="EMBL" id="KT754216">
    <property type="protein sequence ID" value="ALS04050.1"/>
    <property type="molecule type" value="mRNA"/>
</dbReference>
<name>A0A0U2VAW3_9MAXI</name>
<organism evidence="1">
    <name type="scientific">Tortanus forcipatus</name>
    <dbReference type="NCBI Taxonomy" id="197020"/>
    <lineage>
        <taxon>Eukaryota</taxon>
        <taxon>Metazoa</taxon>
        <taxon>Ecdysozoa</taxon>
        <taxon>Arthropoda</taxon>
        <taxon>Crustacea</taxon>
        <taxon>Multicrustacea</taxon>
        <taxon>Hexanauplia</taxon>
        <taxon>Copepoda</taxon>
        <taxon>Calanoida</taxon>
        <taxon>Tortanidae</taxon>
        <taxon>Tortanus</taxon>
    </lineage>
</organism>
<accession>A0A0U2VAW3</accession>
<reference evidence="1" key="1">
    <citation type="journal article" date="2015" name="Sci. Rep.">
        <title>Spliced leader RNA trans-splicing discovered in copepods.</title>
        <authorList>
            <person name="Yang F."/>
            <person name="Xu D."/>
            <person name="Zhuang Y."/>
            <person name="Yi X."/>
            <person name="Huang Y."/>
            <person name="Chen H."/>
            <person name="Lin S."/>
            <person name="Campbell D.A."/>
            <person name="Sturm N.R."/>
            <person name="Liu G."/>
            <person name="Zhang H."/>
        </authorList>
    </citation>
    <scope>NUCLEOTIDE SEQUENCE</scope>
</reference>